<dbReference type="AlphaFoldDB" id="A0AAU9TZP9"/>
<dbReference type="EMBL" id="CAKOGL010000011">
    <property type="protein sequence ID" value="CAH2092336.1"/>
    <property type="molecule type" value="Genomic_DNA"/>
</dbReference>
<evidence type="ECO:0000256" key="1">
    <source>
        <dbReference type="SAM" id="MobiDB-lite"/>
    </source>
</evidence>
<name>A0AAU9TZP9_EUPED</name>
<feature type="region of interest" description="Disordered" evidence="1">
    <location>
        <begin position="1"/>
        <end position="27"/>
    </location>
</feature>
<organism evidence="2 3">
    <name type="scientific">Euphydryas editha</name>
    <name type="common">Edith's checkerspot</name>
    <dbReference type="NCBI Taxonomy" id="104508"/>
    <lineage>
        <taxon>Eukaryota</taxon>
        <taxon>Metazoa</taxon>
        <taxon>Ecdysozoa</taxon>
        <taxon>Arthropoda</taxon>
        <taxon>Hexapoda</taxon>
        <taxon>Insecta</taxon>
        <taxon>Pterygota</taxon>
        <taxon>Neoptera</taxon>
        <taxon>Endopterygota</taxon>
        <taxon>Lepidoptera</taxon>
        <taxon>Glossata</taxon>
        <taxon>Ditrysia</taxon>
        <taxon>Papilionoidea</taxon>
        <taxon>Nymphalidae</taxon>
        <taxon>Nymphalinae</taxon>
        <taxon>Euphydryas</taxon>
    </lineage>
</organism>
<proteinExistence type="predicted"/>
<reference evidence="2" key="1">
    <citation type="submission" date="2022-03" db="EMBL/GenBank/DDBJ databases">
        <authorList>
            <person name="Tunstrom K."/>
        </authorList>
    </citation>
    <scope>NUCLEOTIDE SEQUENCE</scope>
</reference>
<dbReference type="Proteomes" id="UP001153954">
    <property type="component" value="Unassembled WGS sequence"/>
</dbReference>
<sequence>MKDTVGSAKAADYVPDPSGRDNGYCCGGVQGGGEASNDLLKRLDDSNDWIVEKLQIANTLLQSITGDQLDPRLDDIGSSREIAAAQYYCMHRFANDSRK</sequence>
<accession>A0AAU9TZP9</accession>
<gene>
    <name evidence="2" type="ORF">EEDITHA_LOCUS8104</name>
</gene>
<protein>
    <submittedName>
        <fullName evidence="2">Uncharacterized protein</fullName>
    </submittedName>
</protein>
<evidence type="ECO:0000313" key="3">
    <source>
        <dbReference type="Proteomes" id="UP001153954"/>
    </source>
</evidence>
<comment type="caution">
    <text evidence="2">The sequence shown here is derived from an EMBL/GenBank/DDBJ whole genome shotgun (WGS) entry which is preliminary data.</text>
</comment>
<keyword evidence="3" id="KW-1185">Reference proteome</keyword>
<evidence type="ECO:0000313" key="2">
    <source>
        <dbReference type="EMBL" id="CAH2092336.1"/>
    </source>
</evidence>